<accession>A0A0A9BCZ3</accession>
<name>A0A0A9BCZ3_ARUDO</name>
<reference evidence="1" key="1">
    <citation type="submission" date="2014-09" db="EMBL/GenBank/DDBJ databases">
        <authorList>
            <person name="Magalhaes I.L.F."/>
            <person name="Oliveira U."/>
            <person name="Santos F.R."/>
            <person name="Vidigal T.H.D.A."/>
            <person name="Brescovit A.D."/>
            <person name="Santos A.J."/>
        </authorList>
    </citation>
    <scope>NUCLEOTIDE SEQUENCE</scope>
    <source>
        <tissue evidence="1">Shoot tissue taken approximately 20 cm above the soil surface</tissue>
    </source>
</reference>
<proteinExistence type="predicted"/>
<evidence type="ECO:0000313" key="1">
    <source>
        <dbReference type="EMBL" id="JAD57147.1"/>
    </source>
</evidence>
<dbReference type="AlphaFoldDB" id="A0A0A9BCZ3"/>
<sequence>MRSKGCKFGGERGRPSL</sequence>
<dbReference type="EMBL" id="GBRH01240748">
    <property type="protein sequence ID" value="JAD57147.1"/>
    <property type="molecule type" value="Transcribed_RNA"/>
</dbReference>
<protein>
    <submittedName>
        <fullName evidence="1">Uncharacterized protein</fullName>
    </submittedName>
</protein>
<organism evidence="1">
    <name type="scientific">Arundo donax</name>
    <name type="common">Giant reed</name>
    <name type="synonym">Donax arundinaceus</name>
    <dbReference type="NCBI Taxonomy" id="35708"/>
    <lineage>
        <taxon>Eukaryota</taxon>
        <taxon>Viridiplantae</taxon>
        <taxon>Streptophyta</taxon>
        <taxon>Embryophyta</taxon>
        <taxon>Tracheophyta</taxon>
        <taxon>Spermatophyta</taxon>
        <taxon>Magnoliopsida</taxon>
        <taxon>Liliopsida</taxon>
        <taxon>Poales</taxon>
        <taxon>Poaceae</taxon>
        <taxon>PACMAD clade</taxon>
        <taxon>Arundinoideae</taxon>
        <taxon>Arundineae</taxon>
        <taxon>Arundo</taxon>
    </lineage>
</organism>
<reference evidence="1" key="2">
    <citation type="journal article" date="2015" name="Data Brief">
        <title>Shoot transcriptome of the giant reed, Arundo donax.</title>
        <authorList>
            <person name="Barrero R.A."/>
            <person name="Guerrero F.D."/>
            <person name="Moolhuijzen P."/>
            <person name="Goolsby J.A."/>
            <person name="Tidwell J."/>
            <person name="Bellgard S.E."/>
            <person name="Bellgard M.I."/>
        </authorList>
    </citation>
    <scope>NUCLEOTIDE SEQUENCE</scope>
    <source>
        <tissue evidence="1">Shoot tissue taken approximately 20 cm above the soil surface</tissue>
    </source>
</reference>